<name>A0ABS9KRF3_9BACT</name>
<evidence type="ECO:0000313" key="3">
    <source>
        <dbReference type="EMBL" id="MCG2614917.1"/>
    </source>
</evidence>
<feature type="chain" id="PRO_5045877241" description="Lipoprotein" evidence="2">
    <location>
        <begin position="18"/>
        <end position="222"/>
    </location>
</feature>
<evidence type="ECO:0000313" key="4">
    <source>
        <dbReference type="Proteomes" id="UP001165367"/>
    </source>
</evidence>
<reference evidence="3" key="1">
    <citation type="submission" date="2022-01" db="EMBL/GenBank/DDBJ databases">
        <authorList>
            <person name="Jo J.-H."/>
            <person name="Im W.-T."/>
        </authorList>
    </citation>
    <scope>NUCLEOTIDE SEQUENCE</scope>
    <source>
        <strain evidence="3">NA20</strain>
    </source>
</reference>
<comment type="caution">
    <text evidence="3">The sequence shown here is derived from an EMBL/GenBank/DDBJ whole genome shotgun (WGS) entry which is preliminary data.</text>
</comment>
<keyword evidence="1" id="KW-1133">Transmembrane helix</keyword>
<accession>A0ABS9KRF3</accession>
<evidence type="ECO:0008006" key="5">
    <source>
        <dbReference type="Google" id="ProtNLM"/>
    </source>
</evidence>
<gene>
    <name evidence="3" type="ORF">LZZ85_11515</name>
</gene>
<dbReference type="EMBL" id="JAKLTR010000006">
    <property type="protein sequence ID" value="MCG2614917.1"/>
    <property type="molecule type" value="Genomic_DNA"/>
</dbReference>
<keyword evidence="2" id="KW-0732">Signal</keyword>
<organism evidence="3 4">
    <name type="scientific">Terrimonas ginsenosidimutans</name>
    <dbReference type="NCBI Taxonomy" id="2908004"/>
    <lineage>
        <taxon>Bacteria</taxon>
        <taxon>Pseudomonadati</taxon>
        <taxon>Bacteroidota</taxon>
        <taxon>Chitinophagia</taxon>
        <taxon>Chitinophagales</taxon>
        <taxon>Chitinophagaceae</taxon>
        <taxon>Terrimonas</taxon>
    </lineage>
</organism>
<keyword evidence="1" id="KW-0812">Transmembrane</keyword>
<evidence type="ECO:0000256" key="2">
    <source>
        <dbReference type="SAM" id="SignalP"/>
    </source>
</evidence>
<feature type="signal peptide" evidence="2">
    <location>
        <begin position="1"/>
        <end position="17"/>
    </location>
</feature>
<sequence length="222" mass="24769">MKQLTIFIALATLLASCAGTKNVSTTKSSTDSLAAKSLQGVSVKKKDSLSAQVDSSNKKKSVDSNYKKTTTVKEYFAVGSEFEDDVSAGDKYYLTPSNPSTEFDYLPIPKTYFPFKGFTGNRSFLFGDGLLLFRETTTTEEGRLISEEEMRQSRSGLSDLKTNDSSAVTKSDTTRVVKNEVTKSKEVKHGDLFRILGLIVFILILLYICYRIYTYKSKKTIR</sequence>
<dbReference type="Proteomes" id="UP001165367">
    <property type="component" value="Unassembled WGS sequence"/>
</dbReference>
<protein>
    <recommendedName>
        <fullName evidence="5">Lipoprotein</fullName>
    </recommendedName>
</protein>
<keyword evidence="4" id="KW-1185">Reference proteome</keyword>
<evidence type="ECO:0000256" key="1">
    <source>
        <dbReference type="SAM" id="Phobius"/>
    </source>
</evidence>
<keyword evidence="1" id="KW-0472">Membrane</keyword>
<dbReference type="PROSITE" id="PS51257">
    <property type="entry name" value="PROKAR_LIPOPROTEIN"/>
    <property type="match status" value="1"/>
</dbReference>
<dbReference type="RefSeq" id="WP_237871780.1">
    <property type="nucleotide sequence ID" value="NZ_JAKLTR010000006.1"/>
</dbReference>
<feature type="transmembrane region" description="Helical" evidence="1">
    <location>
        <begin position="192"/>
        <end position="213"/>
    </location>
</feature>
<proteinExistence type="predicted"/>